<keyword evidence="3" id="KW-0732">Signal</keyword>
<dbReference type="Gene3D" id="3.40.50.1110">
    <property type="entry name" value="SGNH hydrolase"/>
    <property type="match status" value="1"/>
</dbReference>
<dbReference type="Proteomes" id="UP000093000">
    <property type="component" value="Unassembled WGS sequence"/>
</dbReference>
<feature type="transmembrane region" description="Helical" evidence="2">
    <location>
        <begin position="359"/>
        <end position="377"/>
    </location>
</feature>
<sequence>MKSLLLLSSCLTVLTSTALAGLFSLQEEAEETVNQIVVFGDSYSDVGNKQRLSNGPLWSEHLAAGWNASHYNFAFSGAVCNNTMYAKQPLSEHYIPSIVDQVEMYYRQNYSFHQETAVSFWVGVSDVYKILETHEDPDIIQQEFKKVVDCIGTNLRHVRQAFSHTKFIVFNVPPMEYMPLYAHTEKAEKKKEAVIQLNEMLRKDIEKMNKHLQAIELDLVDVHKLIQDIVDKPGLFGIQNPQDAYWDHCQGQCADPIDSYVWWDKTHLTGGIHRLIANSILMSGSLAKETYLDDQLNVQQLLNQPHSIYRSPIFKAHQATGLMDRLIAEMNQKQHSTNQGSGSDLSQDEISSSSSHSQLAYLAIAGVAVVGLAAFIVKKKNKTGQLAALSGLIHKNNQDRGRFMPLRNLDSEV</sequence>
<keyword evidence="5" id="KW-1185">Reference proteome</keyword>
<evidence type="ECO:0000256" key="3">
    <source>
        <dbReference type="SAM" id="SignalP"/>
    </source>
</evidence>
<dbReference type="InParanoid" id="A0A1C7NCK2"/>
<keyword evidence="2" id="KW-0472">Membrane</keyword>
<protein>
    <submittedName>
        <fullName evidence="4">Thermolabile hemolysin</fullName>
    </submittedName>
</protein>
<dbReference type="GO" id="GO:0016788">
    <property type="term" value="F:hydrolase activity, acting on ester bonds"/>
    <property type="evidence" value="ECO:0007669"/>
    <property type="project" value="InterPro"/>
</dbReference>
<keyword evidence="2" id="KW-0812">Transmembrane</keyword>
<comment type="caution">
    <text evidence="4">The sequence shown here is derived from an EMBL/GenBank/DDBJ whole genome shotgun (WGS) entry which is preliminary data.</text>
</comment>
<evidence type="ECO:0000313" key="4">
    <source>
        <dbReference type="EMBL" id="OBZ85084.1"/>
    </source>
</evidence>
<dbReference type="PANTHER" id="PTHR45648:SF22">
    <property type="entry name" value="GDSL LIPASE_ACYLHYDROLASE FAMILY PROTEIN (AFU_ORTHOLOGUE AFUA_4G14700)"/>
    <property type="match status" value="1"/>
</dbReference>
<dbReference type="SUPFAM" id="SSF52266">
    <property type="entry name" value="SGNH hydrolase"/>
    <property type="match status" value="1"/>
</dbReference>
<gene>
    <name evidence="4" type="ORF">A0J61_06864</name>
</gene>
<keyword evidence="2" id="KW-1133">Transmembrane helix</keyword>
<evidence type="ECO:0000313" key="5">
    <source>
        <dbReference type="Proteomes" id="UP000093000"/>
    </source>
</evidence>
<dbReference type="EMBL" id="LUGH01000435">
    <property type="protein sequence ID" value="OBZ85084.1"/>
    <property type="molecule type" value="Genomic_DNA"/>
</dbReference>
<dbReference type="CDD" id="cd01846">
    <property type="entry name" value="fatty_acyltransferase_like"/>
    <property type="match status" value="1"/>
</dbReference>
<dbReference type="AlphaFoldDB" id="A0A1C7NCK2"/>
<dbReference type="InterPro" id="IPR051058">
    <property type="entry name" value="GDSL_Est/Lipase"/>
</dbReference>
<feature type="signal peptide" evidence="3">
    <location>
        <begin position="1"/>
        <end position="20"/>
    </location>
</feature>
<name>A0A1C7NCK2_9FUNG</name>
<feature type="chain" id="PRO_5008889617" evidence="3">
    <location>
        <begin position="21"/>
        <end position="413"/>
    </location>
</feature>
<dbReference type="OrthoDB" id="1600564at2759"/>
<accession>A0A1C7NCK2</accession>
<proteinExistence type="predicted"/>
<evidence type="ECO:0000256" key="1">
    <source>
        <dbReference type="ARBA" id="ARBA00022801"/>
    </source>
</evidence>
<dbReference type="InterPro" id="IPR036514">
    <property type="entry name" value="SGNH_hydro_sf"/>
</dbReference>
<evidence type="ECO:0000256" key="2">
    <source>
        <dbReference type="SAM" id="Phobius"/>
    </source>
</evidence>
<organism evidence="4 5">
    <name type="scientific">Choanephora cucurbitarum</name>
    <dbReference type="NCBI Taxonomy" id="101091"/>
    <lineage>
        <taxon>Eukaryota</taxon>
        <taxon>Fungi</taxon>
        <taxon>Fungi incertae sedis</taxon>
        <taxon>Mucoromycota</taxon>
        <taxon>Mucoromycotina</taxon>
        <taxon>Mucoromycetes</taxon>
        <taxon>Mucorales</taxon>
        <taxon>Mucorineae</taxon>
        <taxon>Choanephoraceae</taxon>
        <taxon>Choanephoroideae</taxon>
        <taxon>Choanephora</taxon>
    </lineage>
</organism>
<dbReference type="InterPro" id="IPR001087">
    <property type="entry name" value="GDSL"/>
</dbReference>
<reference evidence="4 5" key="1">
    <citation type="submission" date="2016-03" db="EMBL/GenBank/DDBJ databases">
        <title>Choanephora cucurbitarum.</title>
        <authorList>
            <person name="Min B."/>
            <person name="Park H."/>
            <person name="Park J.-H."/>
            <person name="Shin H.-D."/>
            <person name="Choi I.-G."/>
        </authorList>
    </citation>
    <scope>NUCLEOTIDE SEQUENCE [LARGE SCALE GENOMIC DNA]</scope>
    <source>
        <strain evidence="4 5">KUS-F28377</strain>
    </source>
</reference>
<dbReference type="Pfam" id="PF00657">
    <property type="entry name" value="Lipase_GDSL"/>
    <property type="match status" value="1"/>
</dbReference>
<dbReference type="PANTHER" id="PTHR45648">
    <property type="entry name" value="GDSL LIPASE/ACYLHYDROLASE FAMILY PROTEIN (AFU_ORTHOLOGUE AFUA_4G14700)"/>
    <property type="match status" value="1"/>
</dbReference>
<keyword evidence="1" id="KW-0378">Hydrolase</keyword>